<name>A0A6L2KHV2_TANCI</name>
<proteinExistence type="predicted"/>
<protein>
    <submittedName>
        <fullName evidence="1">Uncharacterized protein</fullName>
    </submittedName>
</protein>
<dbReference type="AlphaFoldDB" id="A0A6L2KHV2"/>
<organism evidence="1">
    <name type="scientific">Tanacetum cinerariifolium</name>
    <name type="common">Dalmatian daisy</name>
    <name type="synonym">Chrysanthemum cinerariifolium</name>
    <dbReference type="NCBI Taxonomy" id="118510"/>
    <lineage>
        <taxon>Eukaryota</taxon>
        <taxon>Viridiplantae</taxon>
        <taxon>Streptophyta</taxon>
        <taxon>Embryophyta</taxon>
        <taxon>Tracheophyta</taxon>
        <taxon>Spermatophyta</taxon>
        <taxon>Magnoliopsida</taxon>
        <taxon>eudicotyledons</taxon>
        <taxon>Gunneridae</taxon>
        <taxon>Pentapetalae</taxon>
        <taxon>asterids</taxon>
        <taxon>campanulids</taxon>
        <taxon>Asterales</taxon>
        <taxon>Asteraceae</taxon>
        <taxon>Asteroideae</taxon>
        <taxon>Anthemideae</taxon>
        <taxon>Anthemidinae</taxon>
        <taxon>Tanacetum</taxon>
    </lineage>
</organism>
<sequence>MVSNAIFAFIEKFLHHDFENTDQVMNIDLRKYKGKEGDFRRMFAAKGCIDPGGVSTAIRVLLADVSLGVSRDAVGVERELHEDDFVSNEEQVDGEENLKFNSNKEGFI</sequence>
<reference evidence="1" key="1">
    <citation type="journal article" date="2019" name="Sci. Rep.">
        <title>Draft genome of Tanacetum cinerariifolium, the natural source of mosquito coil.</title>
        <authorList>
            <person name="Yamashiro T."/>
            <person name="Shiraishi A."/>
            <person name="Satake H."/>
            <person name="Nakayama K."/>
        </authorList>
    </citation>
    <scope>NUCLEOTIDE SEQUENCE</scope>
</reference>
<dbReference type="EMBL" id="BKCJ010002514">
    <property type="protein sequence ID" value="GEU49071.1"/>
    <property type="molecule type" value="Genomic_DNA"/>
</dbReference>
<comment type="caution">
    <text evidence="1">The sequence shown here is derived from an EMBL/GenBank/DDBJ whole genome shotgun (WGS) entry which is preliminary data.</text>
</comment>
<accession>A0A6L2KHV2</accession>
<gene>
    <name evidence="1" type="ORF">Tci_021049</name>
</gene>
<evidence type="ECO:0000313" key="1">
    <source>
        <dbReference type="EMBL" id="GEU49071.1"/>
    </source>
</evidence>